<reference evidence="2 3" key="1">
    <citation type="submission" date="2018-04" db="EMBL/GenBank/DDBJ databases">
        <title>Genomic Encyclopedia of Archaeal and Bacterial Type Strains, Phase II (KMG-II): from individual species to whole genera.</title>
        <authorList>
            <person name="Goeker M."/>
        </authorList>
    </citation>
    <scope>NUCLEOTIDE SEQUENCE [LARGE SCALE GENOMIC DNA]</scope>
    <source>
        <strain evidence="2 3">DSM 28823</strain>
    </source>
</reference>
<evidence type="ECO:0000313" key="3">
    <source>
        <dbReference type="Proteomes" id="UP000243525"/>
    </source>
</evidence>
<keyword evidence="1" id="KW-1133">Transmembrane helix</keyword>
<dbReference type="Proteomes" id="UP000243525">
    <property type="component" value="Unassembled WGS sequence"/>
</dbReference>
<comment type="caution">
    <text evidence="2">The sequence shown here is derived from an EMBL/GenBank/DDBJ whole genome shotgun (WGS) entry which is preliminary data.</text>
</comment>
<sequence>MGEIFILALIAGIIIILRLVGAWMLRINDVIDLQKQILSELKRINKQ</sequence>
<evidence type="ECO:0000256" key="1">
    <source>
        <dbReference type="SAM" id="Phobius"/>
    </source>
</evidence>
<dbReference type="EMBL" id="QAAD01000006">
    <property type="protein sequence ID" value="PTN09109.1"/>
    <property type="molecule type" value="Genomic_DNA"/>
</dbReference>
<dbReference type="AlphaFoldDB" id="A0A2T5C329"/>
<organism evidence="2 3">
    <name type="scientific">Mangrovibacterium marinum</name>
    <dbReference type="NCBI Taxonomy" id="1639118"/>
    <lineage>
        <taxon>Bacteria</taxon>
        <taxon>Pseudomonadati</taxon>
        <taxon>Bacteroidota</taxon>
        <taxon>Bacteroidia</taxon>
        <taxon>Marinilabiliales</taxon>
        <taxon>Prolixibacteraceae</taxon>
        <taxon>Mangrovibacterium</taxon>
    </lineage>
</organism>
<gene>
    <name evidence="2" type="ORF">C8N47_106210</name>
</gene>
<feature type="transmembrane region" description="Helical" evidence="1">
    <location>
        <begin position="6"/>
        <end position="25"/>
    </location>
</feature>
<keyword evidence="3" id="KW-1185">Reference proteome</keyword>
<keyword evidence="1" id="KW-0472">Membrane</keyword>
<evidence type="ECO:0000313" key="2">
    <source>
        <dbReference type="EMBL" id="PTN09109.1"/>
    </source>
</evidence>
<proteinExistence type="predicted"/>
<accession>A0A2T5C329</accession>
<name>A0A2T5C329_9BACT</name>
<keyword evidence="1" id="KW-0812">Transmembrane</keyword>
<protein>
    <submittedName>
        <fullName evidence="2">Uncharacterized protein</fullName>
    </submittedName>
</protein>